<keyword evidence="3" id="KW-1185">Reference proteome</keyword>
<dbReference type="RefSeq" id="WP_211550394.1">
    <property type="nucleotide sequence ID" value="NZ_JAGTUF010000016.1"/>
</dbReference>
<gene>
    <name evidence="2" type="ORF">KEC16_15045</name>
</gene>
<protein>
    <submittedName>
        <fullName evidence="2">Uncharacterized protein</fullName>
    </submittedName>
</protein>
<evidence type="ECO:0000256" key="1">
    <source>
        <dbReference type="SAM" id="SignalP"/>
    </source>
</evidence>
<organism evidence="2 3">
    <name type="scientific">Magnetospirillum sulfuroxidans</name>
    <dbReference type="NCBI Taxonomy" id="611300"/>
    <lineage>
        <taxon>Bacteria</taxon>
        <taxon>Pseudomonadati</taxon>
        <taxon>Pseudomonadota</taxon>
        <taxon>Alphaproteobacteria</taxon>
        <taxon>Rhodospirillales</taxon>
        <taxon>Rhodospirillaceae</taxon>
        <taxon>Magnetospirillum</taxon>
    </lineage>
</organism>
<feature type="signal peptide" evidence="1">
    <location>
        <begin position="1"/>
        <end position="23"/>
    </location>
</feature>
<name>A0ABS5IF45_9PROT</name>
<dbReference type="EMBL" id="JAGTUF010000016">
    <property type="protein sequence ID" value="MBR9973040.1"/>
    <property type="molecule type" value="Genomic_DNA"/>
</dbReference>
<evidence type="ECO:0000313" key="3">
    <source>
        <dbReference type="Proteomes" id="UP000680714"/>
    </source>
</evidence>
<evidence type="ECO:0000313" key="2">
    <source>
        <dbReference type="EMBL" id="MBR9973040.1"/>
    </source>
</evidence>
<reference evidence="2 3" key="1">
    <citation type="submission" date="2021-04" db="EMBL/GenBank/DDBJ databases">
        <title>Magnetospirillum sulfuroxidans sp. nov., a facultative chemolithoautotrophic sulfur-oxidizing alphaproteobacterium isolated from freshwater sediment and proposals for Paramagetospirillum gen. nov., and Magnetospirillaceae fam. nov.</title>
        <authorList>
            <person name="Koziaeva V."/>
            <person name="Geelhoed J.S."/>
            <person name="Sorokin D.Y."/>
            <person name="Grouzdev D.S."/>
        </authorList>
    </citation>
    <scope>NUCLEOTIDE SEQUENCE [LARGE SCALE GENOMIC DNA]</scope>
    <source>
        <strain evidence="2 3">J10</strain>
    </source>
</reference>
<keyword evidence="1" id="KW-0732">Signal</keyword>
<sequence>MRTFTSLMGAIALLLLSLGTAQAQGFLSAYEDLPLPPGMTEVTDSGLSFDTPAGRIVEAFARGPLKAGEIIAFYAATLPQLGWTRDSDRQYRRETELLKLDTQAEGRNVVVHFTIAPE</sequence>
<proteinExistence type="predicted"/>
<comment type="caution">
    <text evidence="2">The sequence shown here is derived from an EMBL/GenBank/DDBJ whole genome shotgun (WGS) entry which is preliminary data.</text>
</comment>
<accession>A0ABS5IF45</accession>
<feature type="chain" id="PRO_5046858469" evidence="1">
    <location>
        <begin position="24"/>
        <end position="118"/>
    </location>
</feature>
<dbReference type="Proteomes" id="UP000680714">
    <property type="component" value="Unassembled WGS sequence"/>
</dbReference>